<evidence type="ECO:0000313" key="2">
    <source>
        <dbReference type="Proteomes" id="UP000320390"/>
    </source>
</evidence>
<accession>A0A518EMS4</accession>
<dbReference type="Proteomes" id="UP000320390">
    <property type="component" value="Chromosome"/>
</dbReference>
<reference evidence="1 2" key="1">
    <citation type="submission" date="2019-02" db="EMBL/GenBank/DDBJ databases">
        <title>Deep-cultivation of Planctomycetes and their phenomic and genomic characterization uncovers novel biology.</title>
        <authorList>
            <person name="Wiegand S."/>
            <person name="Jogler M."/>
            <person name="Boedeker C."/>
            <person name="Pinto D."/>
            <person name="Vollmers J."/>
            <person name="Rivas-Marin E."/>
            <person name="Kohn T."/>
            <person name="Peeters S.H."/>
            <person name="Heuer A."/>
            <person name="Rast P."/>
            <person name="Oberbeckmann S."/>
            <person name="Bunk B."/>
            <person name="Jeske O."/>
            <person name="Meyerdierks A."/>
            <person name="Storesund J.E."/>
            <person name="Kallscheuer N."/>
            <person name="Luecker S."/>
            <person name="Lage O.M."/>
            <person name="Pohl T."/>
            <person name="Merkel B.J."/>
            <person name="Hornburger P."/>
            <person name="Mueller R.-W."/>
            <person name="Bruemmer F."/>
            <person name="Labrenz M."/>
            <person name="Spormann A.M."/>
            <person name="Op den Camp H."/>
            <person name="Overmann J."/>
            <person name="Amann R."/>
            <person name="Jetten M.S.M."/>
            <person name="Mascher T."/>
            <person name="Medema M.H."/>
            <person name="Devos D.P."/>
            <person name="Kaster A.-K."/>
            <person name="Ovreas L."/>
            <person name="Rohde M."/>
            <person name="Galperin M.Y."/>
            <person name="Jogler C."/>
        </authorList>
    </citation>
    <scope>NUCLEOTIDE SEQUENCE [LARGE SCALE GENOMIC DNA]</scope>
    <source>
        <strain evidence="1 2">Poly30</strain>
    </source>
</reference>
<gene>
    <name evidence="1" type="ORF">Poly30_08820</name>
</gene>
<sequence length="70" mass="7729">MSRLEGREVYGWLKISNCYLLLGAKGPVVGWIPPLKLGLEFYDVTGYLVPPISSSVETTDTSEKEVATRP</sequence>
<evidence type="ECO:0000313" key="1">
    <source>
        <dbReference type="EMBL" id="QDV05385.1"/>
    </source>
</evidence>
<proteinExistence type="predicted"/>
<dbReference type="EMBL" id="CP036434">
    <property type="protein sequence ID" value="QDV05385.1"/>
    <property type="molecule type" value="Genomic_DNA"/>
</dbReference>
<organism evidence="1 2">
    <name type="scientific">Saltatorellus ferox</name>
    <dbReference type="NCBI Taxonomy" id="2528018"/>
    <lineage>
        <taxon>Bacteria</taxon>
        <taxon>Pseudomonadati</taxon>
        <taxon>Planctomycetota</taxon>
        <taxon>Planctomycetia</taxon>
        <taxon>Planctomycetia incertae sedis</taxon>
        <taxon>Saltatorellus</taxon>
    </lineage>
</organism>
<protein>
    <submittedName>
        <fullName evidence="1">Uncharacterized protein</fullName>
    </submittedName>
</protein>
<name>A0A518EMS4_9BACT</name>
<keyword evidence="2" id="KW-1185">Reference proteome</keyword>
<dbReference type="AlphaFoldDB" id="A0A518EMS4"/>
<dbReference type="RefSeq" id="WP_145194797.1">
    <property type="nucleotide sequence ID" value="NZ_CP036434.1"/>
</dbReference>